<feature type="transmembrane region" description="Helical" evidence="7">
    <location>
        <begin position="118"/>
        <end position="137"/>
    </location>
</feature>
<dbReference type="OrthoDB" id="8951938at2759"/>
<keyword evidence="4 7" id="KW-1133">Transmembrane helix</keyword>
<gene>
    <name evidence="8" type="ORF">ROHU_019989</name>
</gene>
<name>A0A498ND38_LABRO</name>
<evidence type="ECO:0000256" key="3">
    <source>
        <dbReference type="ARBA" id="ARBA00022692"/>
    </source>
</evidence>
<feature type="transmembrane region" description="Helical" evidence="7">
    <location>
        <begin position="152"/>
        <end position="173"/>
    </location>
</feature>
<evidence type="ECO:0000256" key="5">
    <source>
        <dbReference type="ARBA" id="ARBA00023136"/>
    </source>
</evidence>
<feature type="compositionally biased region" description="Basic and acidic residues" evidence="6">
    <location>
        <begin position="10"/>
        <end position="22"/>
    </location>
</feature>
<keyword evidence="5 7" id="KW-0472">Membrane</keyword>
<dbReference type="EMBL" id="QBIY01012003">
    <property type="protein sequence ID" value="RXN27535.1"/>
    <property type="molecule type" value="Genomic_DNA"/>
</dbReference>
<keyword evidence="9" id="KW-1185">Reference proteome</keyword>
<evidence type="ECO:0000256" key="1">
    <source>
        <dbReference type="ARBA" id="ARBA00004141"/>
    </source>
</evidence>
<comment type="similarity">
    <text evidence="2">Belongs to the MS4A family.</text>
</comment>
<dbReference type="Pfam" id="PF04103">
    <property type="entry name" value="CD20"/>
    <property type="match status" value="1"/>
</dbReference>
<comment type="subcellular location">
    <subcellularLocation>
        <location evidence="1">Membrane</location>
        <topology evidence="1">Multi-pass membrane protein</topology>
    </subcellularLocation>
</comment>
<organism evidence="8 9">
    <name type="scientific">Labeo rohita</name>
    <name type="common">Indian major carp</name>
    <name type="synonym">Cyprinus rohita</name>
    <dbReference type="NCBI Taxonomy" id="84645"/>
    <lineage>
        <taxon>Eukaryota</taxon>
        <taxon>Metazoa</taxon>
        <taxon>Chordata</taxon>
        <taxon>Craniata</taxon>
        <taxon>Vertebrata</taxon>
        <taxon>Euteleostomi</taxon>
        <taxon>Actinopterygii</taxon>
        <taxon>Neopterygii</taxon>
        <taxon>Teleostei</taxon>
        <taxon>Ostariophysi</taxon>
        <taxon>Cypriniformes</taxon>
        <taxon>Cyprinidae</taxon>
        <taxon>Labeoninae</taxon>
        <taxon>Labeonini</taxon>
        <taxon>Labeo</taxon>
    </lineage>
</organism>
<dbReference type="AlphaFoldDB" id="A0A498ND38"/>
<reference evidence="8 9" key="1">
    <citation type="submission" date="2018-03" db="EMBL/GenBank/DDBJ databases">
        <title>Draft genome sequence of Rohu Carp (Labeo rohita).</title>
        <authorList>
            <person name="Das P."/>
            <person name="Kushwaha B."/>
            <person name="Joshi C.G."/>
            <person name="Kumar D."/>
            <person name="Nagpure N.S."/>
            <person name="Sahoo L."/>
            <person name="Das S.P."/>
            <person name="Bit A."/>
            <person name="Patnaik S."/>
            <person name="Meher P.K."/>
            <person name="Jayasankar P."/>
            <person name="Koringa P.G."/>
            <person name="Patel N.V."/>
            <person name="Hinsu A.T."/>
            <person name="Kumar R."/>
            <person name="Pandey M."/>
            <person name="Agarwal S."/>
            <person name="Srivastava S."/>
            <person name="Singh M."/>
            <person name="Iquebal M.A."/>
            <person name="Jaiswal S."/>
            <person name="Angadi U.B."/>
            <person name="Kumar N."/>
            <person name="Raza M."/>
            <person name="Shah T.M."/>
            <person name="Rai A."/>
            <person name="Jena J.K."/>
        </authorList>
    </citation>
    <scope>NUCLEOTIDE SEQUENCE [LARGE SCALE GENOMIC DNA]</scope>
    <source>
        <strain evidence="8">DASCIFA01</strain>
        <tissue evidence="8">Testis</tissue>
    </source>
</reference>
<proteinExistence type="inferred from homology"/>
<sequence length="181" mass="19812">MAKANIEMDIQSHEDSAGGRHGDEGPLIKYYRASEVLPGPVPALNKLLMKGPATCAAIQASSGILSFGIGVVFAASFVIEWNLLTLLRVPIITGIMFVFAGILSNLLYRHPELLQTCFVANIVCLVVSVIGVILLIVDLQPGGNTIQNKMEVLVLCVTLMDMIIASVLIYWFYREKRDHKL</sequence>
<dbReference type="PANTHER" id="PTHR23320:SF130">
    <property type="entry name" value="TRANSMEMBRANE PROTEIN 212"/>
    <property type="match status" value="1"/>
</dbReference>
<feature type="region of interest" description="Disordered" evidence="6">
    <location>
        <begin position="1"/>
        <end position="22"/>
    </location>
</feature>
<dbReference type="InterPro" id="IPR007237">
    <property type="entry name" value="CD20-like"/>
</dbReference>
<dbReference type="PANTHER" id="PTHR23320">
    <property type="entry name" value="MEMBRANE-SPANNING 4-DOMAINS SUBFAMILY A MS4A -RELATED"/>
    <property type="match status" value="1"/>
</dbReference>
<evidence type="ECO:0000313" key="8">
    <source>
        <dbReference type="EMBL" id="RXN27535.1"/>
    </source>
</evidence>
<feature type="transmembrane region" description="Helical" evidence="7">
    <location>
        <begin position="56"/>
        <end position="79"/>
    </location>
</feature>
<dbReference type="GO" id="GO:0016020">
    <property type="term" value="C:membrane"/>
    <property type="evidence" value="ECO:0007669"/>
    <property type="project" value="UniProtKB-SubCell"/>
</dbReference>
<evidence type="ECO:0000313" key="9">
    <source>
        <dbReference type="Proteomes" id="UP000290572"/>
    </source>
</evidence>
<evidence type="ECO:0000256" key="7">
    <source>
        <dbReference type="SAM" id="Phobius"/>
    </source>
</evidence>
<protein>
    <submittedName>
        <fullName evidence="8">B-lymphocyte antigen CD20</fullName>
    </submittedName>
</protein>
<evidence type="ECO:0000256" key="2">
    <source>
        <dbReference type="ARBA" id="ARBA00009565"/>
    </source>
</evidence>
<keyword evidence="3 7" id="KW-0812">Transmembrane</keyword>
<dbReference type="Proteomes" id="UP000290572">
    <property type="component" value="Unassembled WGS sequence"/>
</dbReference>
<feature type="transmembrane region" description="Helical" evidence="7">
    <location>
        <begin position="85"/>
        <end position="106"/>
    </location>
</feature>
<dbReference type="InterPro" id="IPR030417">
    <property type="entry name" value="MS4A"/>
</dbReference>
<evidence type="ECO:0000256" key="4">
    <source>
        <dbReference type="ARBA" id="ARBA00022989"/>
    </source>
</evidence>
<accession>A0A498ND38</accession>
<comment type="caution">
    <text evidence="8">The sequence shown here is derived from an EMBL/GenBank/DDBJ whole genome shotgun (WGS) entry which is preliminary data.</text>
</comment>
<evidence type="ECO:0000256" key="6">
    <source>
        <dbReference type="SAM" id="MobiDB-lite"/>
    </source>
</evidence>